<sequence length="154" mass="16628">MGTPSQFWLLRLGAQVFALEPHAFKEVLEVDRPAPVPLSPPFVLGLLASSGNILPLVDLGELLGQELGKPTLAAVVGQPGLTLAIAIHEVLRLYTPLEEMTPNPLPAEHTSPWWGQPFVTGWISWEDQPIPVLGLEALTAMLTEQTRATLGARS</sequence>
<evidence type="ECO:0000313" key="3">
    <source>
        <dbReference type="Proteomes" id="UP000266178"/>
    </source>
</evidence>
<dbReference type="GO" id="GO:0007165">
    <property type="term" value="P:signal transduction"/>
    <property type="evidence" value="ECO:0007669"/>
    <property type="project" value="InterPro"/>
</dbReference>
<dbReference type="InterPro" id="IPR002545">
    <property type="entry name" value="CheW-lke_dom"/>
</dbReference>
<evidence type="ECO:0000313" key="2">
    <source>
        <dbReference type="EMBL" id="RIH91840.1"/>
    </source>
</evidence>
<evidence type="ECO:0000259" key="1">
    <source>
        <dbReference type="PROSITE" id="PS50851"/>
    </source>
</evidence>
<comment type="caution">
    <text evidence="2">The sequence shown here is derived from an EMBL/GenBank/DDBJ whole genome shotgun (WGS) entry which is preliminary data.</text>
</comment>
<dbReference type="SUPFAM" id="SSF50341">
    <property type="entry name" value="CheW-like"/>
    <property type="match status" value="1"/>
</dbReference>
<dbReference type="EMBL" id="QWLB01000031">
    <property type="protein sequence ID" value="RIH91840.1"/>
    <property type="molecule type" value="Genomic_DNA"/>
</dbReference>
<dbReference type="SMART" id="SM00260">
    <property type="entry name" value="CheW"/>
    <property type="match status" value="1"/>
</dbReference>
<dbReference type="Pfam" id="PF01584">
    <property type="entry name" value="CheW"/>
    <property type="match status" value="1"/>
</dbReference>
<organism evidence="2 3">
    <name type="scientific">Meiothermus granaticius NBRC 107808</name>
    <dbReference type="NCBI Taxonomy" id="1227551"/>
    <lineage>
        <taxon>Bacteria</taxon>
        <taxon>Thermotogati</taxon>
        <taxon>Deinococcota</taxon>
        <taxon>Deinococci</taxon>
        <taxon>Thermales</taxon>
        <taxon>Thermaceae</taxon>
        <taxon>Meiothermus</taxon>
    </lineage>
</organism>
<dbReference type="OrthoDB" id="26206at2"/>
<accession>A0A399F6U6</accession>
<feature type="domain" description="CheW-like" evidence="1">
    <location>
        <begin position="4"/>
        <end position="144"/>
    </location>
</feature>
<reference evidence="2 3" key="1">
    <citation type="submission" date="2018-08" db="EMBL/GenBank/DDBJ databases">
        <title>Meiothermus granaticius genome AF-68 sequencing project.</title>
        <authorList>
            <person name="Da Costa M.S."/>
            <person name="Albuquerque L."/>
            <person name="Raposo P."/>
            <person name="Froufe H.J.C."/>
            <person name="Barroso C.S."/>
            <person name="Egas C."/>
        </authorList>
    </citation>
    <scope>NUCLEOTIDE SEQUENCE [LARGE SCALE GENOMIC DNA]</scope>
    <source>
        <strain evidence="2 3">AF-68</strain>
    </source>
</reference>
<dbReference type="Gene3D" id="2.30.30.40">
    <property type="entry name" value="SH3 Domains"/>
    <property type="match status" value="1"/>
</dbReference>
<dbReference type="RefSeq" id="WP_119357748.1">
    <property type="nucleotide sequence ID" value="NZ_BJXM01000001.1"/>
</dbReference>
<dbReference type="Gene3D" id="2.40.50.180">
    <property type="entry name" value="CheA-289, Domain 4"/>
    <property type="match status" value="1"/>
</dbReference>
<dbReference type="PROSITE" id="PS50851">
    <property type="entry name" value="CHEW"/>
    <property type="match status" value="1"/>
</dbReference>
<keyword evidence="3" id="KW-1185">Reference proteome</keyword>
<dbReference type="AlphaFoldDB" id="A0A399F6U6"/>
<name>A0A399F6U6_9DEIN</name>
<dbReference type="GO" id="GO:0006935">
    <property type="term" value="P:chemotaxis"/>
    <property type="evidence" value="ECO:0007669"/>
    <property type="project" value="InterPro"/>
</dbReference>
<dbReference type="InterPro" id="IPR036061">
    <property type="entry name" value="CheW-like_dom_sf"/>
</dbReference>
<gene>
    <name evidence="2" type="ORF">Mgrana_02276</name>
</gene>
<dbReference type="Proteomes" id="UP000266178">
    <property type="component" value="Unassembled WGS sequence"/>
</dbReference>
<protein>
    <submittedName>
        <fullName evidence="2">CheW-like domain protein</fullName>
    </submittedName>
</protein>
<proteinExistence type="predicted"/>